<evidence type="ECO:0000256" key="2">
    <source>
        <dbReference type="SAM" id="MobiDB-lite"/>
    </source>
</evidence>
<dbReference type="GO" id="GO:0030490">
    <property type="term" value="P:maturation of SSU-rRNA"/>
    <property type="evidence" value="ECO:0007669"/>
    <property type="project" value="TreeGrafter"/>
</dbReference>
<dbReference type="OrthoDB" id="3364872at2759"/>
<feature type="region of interest" description="Disordered" evidence="2">
    <location>
        <begin position="1"/>
        <end position="34"/>
    </location>
</feature>
<keyword evidence="5" id="KW-1185">Reference proteome</keyword>
<gene>
    <name evidence="4" type="ORF">PISL3812_07824</name>
</gene>
<name>A0A0U1M5B1_TALIS</name>
<dbReference type="EMBL" id="CVMT01000008">
    <property type="protein sequence ID" value="CRG90779.1"/>
    <property type="molecule type" value="Genomic_DNA"/>
</dbReference>
<evidence type="ECO:0000313" key="4">
    <source>
        <dbReference type="EMBL" id="CRG90779.1"/>
    </source>
</evidence>
<protein>
    <recommendedName>
        <fullName evidence="3">Bud22 domain-containing protein</fullName>
    </recommendedName>
</protein>
<accession>A0A0U1M5B1</accession>
<feature type="compositionally biased region" description="Basic and acidic residues" evidence="2">
    <location>
        <begin position="393"/>
        <end position="408"/>
    </location>
</feature>
<evidence type="ECO:0000259" key="3">
    <source>
        <dbReference type="Pfam" id="PF09073"/>
    </source>
</evidence>
<proteinExistence type="predicted"/>
<feature type="compositionally biased region" description="Low complexity" evidence="2">
    <location>
        <begin position="266"/>
        <end position="279"/>
    </location>
</feature>
<dbReference type="GO" id="GO:0030686">
    <property type="term" value="C:90S preribosome"/>
    <property type="evidence" value="ECO:0007669"/>
    <property type="project" value="TreeGrafter"/>
</dbReference>
<feature type="region of interest" description="Disordered" evidence="2">
    <location>
        <begin position="168"/>
        <end position="449"/>
    </location>
</feature>
<organism evidence="4 5">
    <name type="scientific">Talaromyces islandicus</name>
    <name type="common">Penicillium islandicum</name>
    <dbReference type="NCBI Taxonomy" id="28573"/>
    <lineage>
        <taxon>Eukaryota</taxon>
        <taxon>Fungi</taxon>
        <taxon>Dikarya</taxon>
        <taxon>Ascomycota</taxon>
        <taxon>Pezizomycotina</taxon>
        <taxon>Eurotiomycetes</taxon>
        <taxon>Eurotiomycetidae</taxon>
        <taxon>Eurotiales</taxon>
        <taxon>Trichocomaceae</taxon>
        <taxon>Talaromyces</taxon>
        <taxon>Talaromyces sect. Islandici</taxon>
    </lineage>
</organism>
<evidence type="ECO:0000256" key="1">
    <source>
        <dbReference type="ARBA" id="ARBA00023054"/>
    </source>
</evidence>
<dbReference type="InterPro" id="IPR037393">
    <property type="entry name" value="Bud22/SRFB1"/>
</dbReference>
<feature type="compositionally biased region" description="Basic and acidic residues" evidence="2">
    <location>
        <begin position="221"/>
        <end position="236"/>
    </location>
</feature>
<dbReference type="OMA" id="ALWEKKF"/>
<dbReference type="STRING" id="28573.A0A0U1M5B1"/>
<keyword evidence="1" id="KW-0175">Coiled coil</keyword>
<dbReference type="Proteomes" id="UP000054383">
    <property type="component" value="Unassembled WGS sequence"/>
</dbReference>
<dbReference type="PANTHER" id="PTHR23325">
    <property type="entry name" value="SERUM RESPONSE FACTOR-BINDING"/>
    <property type="match status" value="1"/>
</dbReference>
<feature type="compositionally biased region" description="Polar residues" evidence="2">
    <location>
        <begin position="187"/>
        <end position="199"/>
    </location>
</feature>
<feature type="compositionally biased region" description="Basic and acidic residues" evidence="2">
    <location>
        <begin position="168"/>
        <end position="184"/>
    </location>
</feature>
<dbReference type="Pfam" id="PF09073">
    <property type="entry name" value="BUD22"/>
    <property type="match status" value="1"/>
</dbReference>
<dbReference type="PANTHER" id="PTHR23325:SF1">
    <property type="entry name" value="SERUM RESPONSE FACTOR-BINDING PROTEIN 1"/>
    <property type="match status" value="1"/>
</dbReference>
<dbReference type="InterPro" id="IPR015158">
    <property type="entry name" value="Bud22_dom"/>
</dbReference>
<reference evidence="4 5" key="1">
    <citation type="submission" date="2015-04" db="EMBL/GenBank/DDBJ databases">
        <authorList>
            <person name="Syromyatnikov M.Y."/>
            <person name="Popov V.N."/>
        </authorList>
    </citation>
    <scope>NUCLEOTIDE SEQUENCE [LARGE SCALE GENOMIC DNA]</scope>
    <source>
        <strain evidence="4">WF-38-12</strain>
    </source>
</reference>
<dbReference type="AlphaFoldDB" id="A0A0U1M5B1"/>
<sequence>MSKRKHSALEDDLRPSKGPRSTEGPNEFRATRLHHRFERGTQLLFRALKTARGFERQKLGRRQKTAGKDGDNKALERLGSEVQVLKSLNLEETAERYLLKQLQKTKRIAESPEFARLAKTASVSTSGPRDPAEANVTARLFKSNPVQSALPEILDGIRSLLGLDEVPKNENAKKKSEKNEKVKDNNQTAQTQRQASVSDNESEEIPKSNGGDLGDISMDDGSDKESLEFAQFDDRLASASDDSDPELDIDTNPGVNRRYDAVTDLSVSSGSESESSSESPPASKVKGRQKLRADEAPKDTTFLPSLMMGGYWSGSESDDDIDTPKPQPQRKNRMGQQARRALWEKKYGSGAKHLQNDNRKGNNNKNAGWDSRRGATDGSDSRSRWGKGQTGRSFDKGGNKSDRVDKSAPRGAPSKANANAPLHPSWEAARKAKIEKSQASFQGKKITFD</sequence>
<evidence type="ECO:0000313" key="5">
    <source>
        <dbReference type="Proteomes" id="UP000054383"/>
    </source>
</evidence>
<feature type="compositionally biased region" description="Basic and acidic residues" evidence="2">
    <location>
        <begin position="370"/>
        <end position="383"/>
    </location>
</feature>
<feature type="domain" description="Bud22" evidence="3">
    <location>
        <begin position="38"/>
        <end position="449"/>
    </location>
</feature>
<dbReference type="GO" id="GO:0005634">
    <property type="term" value="C:nucleus"/>
    <property type="evidence" value="ECO:0007669"/>
    <property type="project" value="TreeGrafter"/>
</dbReference>